<gene>
    <name evidence="1" type="ORF">BDA96_04G375100</name>
</gene>
<proteinExistence type="predicted"/>
<accession>A0A921R8V1</accession>
<protein>
    <submittedName>
        <fullName evidence="1">Uncharacterized protein</fullName>
    </submittedName>
</protein>
<comment type="caution">
    <text evidence="1">The sequence shown here is derived from an EMBL/GenBank/DDBJ whole genome shotgun (WGS) entry which is preliminary data.</text>
</comment>
<sequence length="146" mass="15490">MPIVACRACLPCAPRLPSLSLCVAAVAPTSLSYLPPLPTHLRPTVVTPCLFPSSLRIDAAIHDGVQEARAIQYHYGAALSSVSRKCSHCLLVLPSLLLSSAQATVLLLPPKINLPQGFLILLLQKCSTSCSDFVITLLLCCSQGAR</sequence>
<evidence type="ECO:0000313" key="1">
    <source>
        <dbReference type="EMBL" id="KAG0535547.1"/>
    </source>
</evidence>
<evidence type="ECO:0000313" key="2">
    <source>
        <dbReference type="Proteomes" id="UP000807115"/>
    </source>
</evidence>
<dbReference type="Proteomes" id="UP000807115">
    <property type="component" value="Chromosome 4"/>
</dbReference>
<reference evidence="1" key="2">
    <citation type="submission" date="2020-10" db="EMBL/GenBank/DDBJ databases">
        <authorList>
            <person name="Cooper E.A."/>
            <person name="Brenton Z.W."/>
            <person name="Flinn B.S."/>
            <person name="Jenkins J."/>
            <person name="Shu S."/>
            <person name="Flowers D."/>
            <person name="Luo F."/>
            <person name="Wang Y."/>
            <person name="Xia P."/>
            <person name="Barry K."/>
            <person name="Daum C."/>
            <person name="Lipzen A."/>
            <person name="Yoshinaga Y."/>
            <person name="Schmutz J."/>
            <person name="Saski C."/>
            <person name="Vermerris W."/>
            <person name="Kresovich S."/>
        </authorList>
    </citation>
    <scope>NUCLEOTIDE SEQUENCE</scope>
</reference>
<name>A0A921R8V1_SORBI</name>
<organism evidence="1 2">
    <name type="scientific">Sorghum bicolor</name>
    <name type="common">Sorghum</name>
    <name type="synonym">Sorghum vulgare</name>
    <dbReference type="NCBI Taxonomy" id="4558"/>
    <lineage>
        <taxon>Eukaryota</taxon>
        <taxon>Viridiplantae</taxon>
        <taxon>Streptophyta</taxon>
        <taxon>Embryophyta</taxon>
        <taxon>Tracheophyta</taxon>
        <taxon>Spermatophyta</taxon>
        <taxon>Magnoliopsida</taxon>
        <taxon>Liliopsida</taxon>
        <taxon>Poales</taxon>
        <taxon>Poaceae</taxon>
        <taxon>PACMAD clade</taxon>
        <taxon>Panicoideae</taxon>
        <taxon>Andropogonodae</taxon>
        <taxon>Andropogoneae</taxon>
        <taxon>Sorghinae</taxon>
        <taxon>Sorghum</taxon>
    </lineage>
</organism>
<reference evidence="1" key="1">
    <citation type="journal article" date="2019" name="BMC Genomics">
        <title>A new reference genome for Sorghum bicolor reveals high levels of sequence similarity between sweet and grain genotypes: implications for the genetics of sugar metabolism.</title>
        <authorList>
            <person name="Cooper E.A."/>
            <person name="Brenton Z.W."/>
            <person name="Flinn B.S."/>
            <person name="Jenkins J."/>
            <person name="Shu S."/>
            <person name="Flowers D."/>
            <person name="Luo F."/>
            <person name="Wang Y."/>
            <person name="Xia P."/>
            <person name="Barry K."/>
            <person name="Daum C."/>
            <person name="Lipzen A."/>
            <person name="Yoshinaga Y."/>
            <person name="Schmutz J."/>
            <person name="Saski C."/>
            <person name="Vermerris W."/>
            <person name="Kresovich S."/>
        </authorList>
    </citation>
    <scope>NUCLEOTIDE SEQUENCE</scope>
</reference>
<dbReference type="EMBL" id="CM027683">
    <property type="protein sequence ID" value="KAG0535547.1"/>
    <property type="molecule type" value="Genomic_DNA"/>
</dbReference>
<dbReference type="AlphaFoldDB" id="A0A921R8V1"/>